<evidence type="ECO:0000256" key="5">
    <source>
        <dbReference type="SAM" id="Phobius"/>
    </source>
</evidence>
<comment type="caution">
    <text evidence="7">The sequence shown here is derived from an EMBL/GenBank/DDBJ whole genome shotgun (WGS) entry which is preliminary data.</text>
</comment>
<dbReference type="Pfam" id="PF07298">
    <property type="entry name" value="NnrU"/>
    <property type="match status" value="1"/>
</dbReference>
<evidence type="ECO:0000256" key="1">
    <source>
        <dbReference type="ARBA" id="ARBA00004141"/>
    </source>
</evidence>
<keyword evidence="2 5" id="KW-0812">Transmembrane</keyword>
<feature type="transmembrane region" description="Helical" evidence="5">
    <location>
        <begin position="159"/>
        <end position="179"/>
    </location>
</feature>
<protein>
    <submittedName>
        <fullName evidence="7">NnrU family protein, required for expression of nitric oxide and nitrite reductases (Nir and Nor)</fullName>
    </submittedName>
</protein>
<evidence type="ECO:0000313" key="8">
    <source>
        <dbReference type="Proteomes" id="UP000035057"/>
    </source>
</evidence>
<name>A0A072MZY5_9GAMM</name>
<keyword evidence="3 5" id="KW-1133">Transmembrane helix</keyword>
<proteinExistence type="predicted"/>
<comment type="subcellular location">
    <subcellularLocation>
        <location evidence="1">Membrane</location>
        <topology evidence="1">Multi-pass membrane protein</topology>
    </subcellularLocation>
</comment>
<dbReference type="AlphaFoldDB" id="A0A072MZY5"/>
<evidence type="ECO:0000313" key="7">
    <source>
        <dbReference type="EMBL" id="KEF30989.1"/>
    </source>
</evidence>
<sequence length="189" mass="20766">MAMLIAGLVIFLGIHSLSIVNEPLRNRLSNSMGEWPFKGAYSVVSLLGLVLIVIGYGAARLEPTVLYTPPGWLRHVAMLLLIPVFPLLFATYFPGRIKATLKHPMLVAVKLWALAHLLANGMLHDVLLFGAFLAWAVVDRISMKRRTQRAIITMPKSGANDAIAVIGGLAVYFITVFWAHQWLIGVSPV</sequence>
<feature type="transmembrane region" description="Helical" evidence="5">
    <location>
        <begin position="40"/>
        <end position="59"/>
    </location>
</feature>
<dbReference type="OrthoDB" id="5293641at2"/>
<keyword evidence="8" id="KW-1185">Reference proteome</keyword>
<reference evidence="7 8" key="1">
    <citation type="submission" date="2012-12" db="EMBL/GenBank/DDBJ databases">
        <title>Genome assembly of Marinobacter sp. AK21.</title>
        <authorList>
            <person name="Khatri I."/>
            <person name="Kumar R."/>
            <person name="Vaidya B."/>
            <person name="Subramanian S."/>
            <person name="Pinnaka A."/>
        </authorList>
    </citation>
    <scope>NUCLEOTIDE SEQUENCE [LARGE SCALE GENOMIC DNA]</scope>
    <source>
        <strain evidence="7 8">AK21</strain>
    </source>
</reference>
<keyword evidence="4 5" id="KW-0472">Membrane</keyword>
<accession>A0A072MZY5</accession>
<gene>
    <name evidence="7" type="ORF">D777_02142</name>
</gene>
<dbReference type="Proteomes" id="UP000035057">
    <property type="component" value="Unassembled WGS sequence"/>
</dbReference>
<evidence type="ECO:0000259" key="6">
    <source>
        <dbReference type="Pfam" id="PF07298"/>
    </source>
</evidence>
<dbReference type="RefSeq" id="WP_036131472.1">
    <property type="nucleotide sequence ID" value="NZ_ANIE01000006.1"/>
</dbReference>
<feature type="transmembrane region" description="Helical" evidence="5">
    <location>
        <begin position="71"/>
        <end position="93"/>
    </location>
</feature>
<feature type="transmembrane region" description="Helical" evidence="5">
    <location>
        <begin position="113"/>
        <end position="138"/>
    </location>
</feature>
<feature type="domain" description="NnrU" evidence="6">
    <location>
        <begin position="3"/>
        <end position="188"/>
    </location>
</feature>
<dbReference type="EMBL" id="ANIE01000006">
    <property type="protein sequence ID" value="KEF30989.1"/>
    <property type="molecule type" value="Genomic_DNA"/>
</dbReference>
<evidence type="ECO:0000256" key="2">
    <source>
        <dbReference type="ARBA" id="ARBA00022692"/>
    </source>
</evidence>
<evidence type="ECO:0000256" key="3">
    <source>
        <dbReference type="ARBA" id="ARBA00022989"/>
    </source>
</evidence>
<evidence type="ECO:0000256" key="4">
    <source>
        <dbReference type="ARBA" id="ARBA00023136"/>
    </source>
</evidence>
<dbReference type="GO" id="GO:0016020">
    <property type="term" value="C:membrane"/>
    <property type="evidence" value="ECO:0007669"/>
    <property type="project" value="UniProtKB-SubCell"/>
</dbReference>
<dbReference type="STRING" id="1137280.D777_02142"/>
<dbReference type="InterPro" id="IPR009915">
    <property type="entry name" value="NnrU_dom"/>
</dbReference>
<organism evidence="7 8">
    <name type="scientific">Marinobacter nitratireducens</name>
    <dbReference type="NCBI Taxonomy" id="1137280"/>
    <lineage>
        <taxon>Bacteria</taxon>
        <taxon>Pseudomonadati</taxon>
        <taxon>Pseudomonadota</taxon>
        <taxon>Gammaproteobacteria</taxon>
        <taxon>Pseudomonadales</taxon>
        <taxon>Marinobacteraceae</taxon>
        <taxon>Marinobacter</taxon>
    </lineage>
</organism>
<dbReference type="PATRIC" id="fig|1137280.3.peg.1957"/>